<gene>
    <name evidence="4" type="ORF">P171DRAFT_440257</name>
</gene>
<dbReference type="InterPro" id="IPR036770">
    <property type="entry name" value="Ankyrin_rpt-contain_sf"/>
</dbReference>
<dbReference type="SMART" id="SM00248">
    <property type="entry name" value="ANK"/>
    <property type="match status" value="4"/>
</dbReference>
<dbReference type="Pfam" id="PF12796">
    <property type="entry name" value="Ank_2"/>
    <property type="match status" value="1"/>
</dbReference>
<dbReference type="Gene3D" id="1.25.40.20">
    <property type="entry name" value="Ankyrin repeat-containing domain"/>
    <property type="match status" value="1"/>
</dbReference>
<accession>A0A9P4PT73</accession>
<organism evidence="4 5">
    <name type="scientific">Karstenula rhodostoma CBS 690.94</name>
    <dbReference type="NCBI Taxonomy" id="1392251"/>
    <lineage>
        <taxon>Eukaryota</taxon>
        <taxon>Fungi</taxon>
        <taxon>Dikarya</taxon>
        <taxon>Ascomycota</taxon>
        <taxon>Pezizomycotina</taxon>
        <taxon>Dothideomycetes</taxon>
        <taxon>Pleosporomycetidae</taxon>
        <taxon>Pleosporales</taxon>
        <taxon>Massarineae</taxon>
        <taxon>Didymosphaeriaceae</taxon>
        <taxon>Karstenula</taxon>
    </lineage>
</organism>
<dbReference type="PROSITE" id="PS50297">
    <property type="entry name" value="ANK_REP_REGION"/>
    <property type="match status" value="1"/>
</dbReference>
<sequence>MPQDLLDLPPELFQRVVHELVLDVGIVEAWKLRSVSRTFAAEIHHDIFAHQPKEVFIAYLNRTSPGCPLPRNNGEILKNNLPLYLRNRMNARLDADGVLVPKLKELLDYLMKELGVQDFEQRQQHAIQLTEGIILGNSGRWAAWVKTFLWDCEPMHNYFTDSANKIKGRAATAAEKLCAAVAVNAYNLVTPLFAEAKDAARTHFGDPLTIATRRGDTKMVRTLLDCYSKFYPGKHTHQDKLDAIEEAIKVNNADALKLLIYSCRPWDQIHSSENVMHKMWMNEAAMTGSVATLDAVIETKGGRKGMLNQEAVKSICGHGTVAVINHYIGIGLLDVNKTYSHTSPLVAATEEAYHEGSIDRVATLISAGADVNKATGNGTTALCVAAKRNRRYTMGYLLDKGANTNTDNWPPYHHNVAKCRLQYVLEDRAATPLSTT</sequence>
<evidence type="ECO:0000313" key="4">
    <source>
        <dbReference type="EMBL" id="KAF2449805.1"/>
    </source>
</evidence>
<keyword evidence="5" id="KW-1185">Reference proteome</keyword>
<evidence type="ECO:0000313" key="5">
    <source>
        <dbReference type="Proteomes" id="UP000799764"/>
    </source>
</evidence>
<evidence type="ECO:0000256" key="2">
    <source>
        <dbReference type="ARBA" id="ARBA00023043"/>
    </source>
</evidence>
<protein>
    <recommendedName>
        <fullName evidence="6">Ankyrin</fullName>
    </recommendedName>
</protein>
<dbReference type="OrthoDB" id="3671334at2759"/>
<keyword evidence="2 3" id="KW-0040">ANK repeat</keyword>
<dbReference type="PANTHER" id="PTHR24171">
    <property type="entry name" value="ANKYRIN REPEAT DOMAIN-CONTAINING PROTEIN 39-RELATED"/>
    <property type="match status" value="1"/>
</dbReference>
<feature type="repeat" description="ANK" evidence="3">
    <location>
        <begin position="377"/>
        <end position="409"/>
    </location>
</feature>
<dbReference type="SUPFAM" id="SSF48403">
    <property type="entry name" value="Ankyrin repeat"/>
    <property type="match status" value="1"/>
</dbReference>
<keyword evidence="1" id="KW-0677">Repeat</keyword>
<dbReference type="EMBL" id="MU001494">
    <property type="protein sequence ID" value="KAF2449805.1"/>
    <property type="molecule type" value="Genomic_DNA"/>
</dbReference>
<dbReference type="InterPro" id="IPR002110">
    <property type="entry name" value="Ankyrin_rpt"/>
</dbReference>
<evidence type="ECO:0000256" key="1">
    <source>
        <dbReference type="ARBA" id="ARBA00022737"/>
    </source>
</evidence>
<evidence type="ECO:0008006" key="6">
    <source>
        <dbReference type="Google" id="ProtNLM"/>
    </source>
</evidence>
<dbReference type="AlphaFoldDB" id="A0A9P4PT73"/>
<proteinExistence type="predicted"/>
<name>A0A9P4PT73_9PLEO</name>
<dbReference type="Proteomes" id="UP000799764">
    <property type="component" value="Unassembled WGS sequence"/>
</dbReference>
<reference evidence="4" key="1">
    <citation type="journal article" date="2020" name="Stud. Mycol.">
        <title>101 Dothideomycetes genomes: a test case for predicting lifestyles and emergence of pathogens.</title>
        <authorList>
            <person name="Haridas S."/>
            <person name="Albert R."/>
            <person name="Binder M."/>
            <person name="Bloem J."/>
            <person name="Labutti K."/>
            <person name="Salamov A."/>
            <person name="Andreopoulos B."/>
            <person name="Baker S."/>
            <person name="Barry K."/>
            <person name="Bills G."/>
            <person name="Bluhm B."/>
            <person name="Cannon C."/>
            <person name="Castanera R."/>
            <person name="Culley D."/>
            <person name="Daum C."/>
            <person name="Ezra D."/>
            <person name="Gonzalez J."/>
            <person name="Henrissat B."/>
            <person name="Kuo A."/>
            <person name="Liang C."/>
            <person name="Lipzen A."/>
            <person name="Lutzoni F."/>
            <person name="Magnuson J."/>
            <person name="Mondo S."/>
            <person name="Nolan M."/>
            <person name="Ohm R."/>
            <person name="Pangilinan J."/>
            <person name="Park H.-J."/>
            <person name="Ramirez L."/>
            <person name="Alfaro M."/>
            <person name="Sun H."/>
            <person name="Tritt A."/>
            <person name="Yoshinaga Y."/>
            <person name="Zwiers L.-H."/>
            <person name="Turgeon B."/>
            <person name="Goodwin S."/>
            <person name="Spatafora J."/>
            <person name="Crous P."/>
            <person name="Grigoriev I."/>
        </authorList>
    </citation>
    <scope>NUCLEOTIDE SEQUENCE</scope>
    <source>
        <strain evidence="4">CBS 690.94</strain>
    </source>
</reference>
<evidence type="ECO:0000256" key="3">
    <source>
        <dbReference type="PROSITE-ProRule" id="PRU00023"/>
    </source>
</evidence>
<dbReference type="PROSITE" id="PS50088">
    <property type="entry name" value="ANK_REPEAT"/>
    <property type="match status" value="1"/>
</dbReference>
<comment type="caution">
    <text evidence="4">The sequence shown here is derived from an EMBL/GenBank/DDBJ whole genome shotgun (WGS) entry which is preliminary data.</text>
</comment>